<name>A0A0L0HFA7_SPIPD</name>
<dbReference type="InterPro" id="IPR050087">
    <property type="entry name" value="AON_synthase_class-II"/>
</dbReference>
<dbReference type="PANTHER" id="PTHR13693:SF77">
    <property type="entry name" value="8-AMINO-7-OXONONANOATE SYNTHASE"/>
    <property type="match status" value="1"/>
</dbReference>
<evidence type="ECO:0000256" key="2">
    <source>
        <dbReference type="ARBA" id="ARBA00010008"/>
    </source>
</evidence>
<proteinExistence type="inferred from homology"/>
<gene>
    <name evidence="7" type="ORF">SPPG_04482</name>
</gene>
<accession>A0A0L0HFA7</accession>
<dbReference type="InterPro" id="IPR004839">
    <property type="entry name" value="Aminotransferase_I/II_large"/>
</dbReference>
<keyword evidence="8" id="KW-1185">Reference proteome</keyword>
<dbReference type="AlphaFoldDB" id="A0A0L0HFA7"/>
<keyword evidence="3" id="KW-0808">Transferase</keyword>
<dbReference type="STRING" id="645134.A0A0L0HFA7"/>
<dbReference type="Proteomes" id="UP000053201">
    <property type="component" value="Unassembled WGS sequence"/>
</dbReference>
<protein>
    <recommendedName>
        <fullName evidence="6">Aminotransferase class I/classII large domain-containing protein</fullName>
    </recommendedName>
</protein>
<dbReference type="InParanoid" id="A0A0L0HFA7"/>
<evidence type="ECO:0000256" key="3">
    <source>
        <dbReference type="ARBA" id="ARBA00022679"/>
    </source>
</evidence>
<evidence type="ECO:0000256" key="4">
    <source>
        <dbReference type="ARBA" id="ARBA00022898"/>
    </source>
</evidence>
<dbReference type="EMBL" id="KQ257456">
    <property type="protein sequence ID" value="KND00141.1"/>
    <property type="molecule type" value="Genomic_DNA"/>
</dbReference>
<organism evidence="7 8">
    <name type="scientific">Spizellomyces punctatus (strain DAOM BR117)</name>
    <dbReference type="NCBI Taxonomy" id="645134"/>
    <lineage>
        <taxon>Eukaryota</taxon>
        <taxon>Fungi</taxon>
        <taxon>Fungi incertae sedis</taxon>
        <taxon>Chytridiomycota</taxon>
        <taxon>Chytridiomycota incertae sedis</taxon>
        <taxon>Chytridiomycetes</taxon>
        <taxon>Spizellomycetales</taxon>
        <taxon>Spizellomycetaceae</taxon>
        <taxon>Spizellomyces</taxon>
    </lineage>
</organism>
<evidence type="ECO:0000313" key="7">
    <source>
        <dbReference type="EMBL" id="KND00141.1"/>
    </source>
</evidence>
<dbReference type="RefSeq" id="XP_016608180.1">
    <property type="nucleotide sequence ID" value="XM_016752716.1"/>
</dbReference>
<dbReference type="InterPro" id="IPR015421">
    <property type="entry name" value="PyrdxlP-dep_Trfase_major"/>
</dbReference>
<evidence type="ECO:0000259" key="6">
    <source>
        <dbReference type="Pfam" id="PF00155"/>
    </source>
</evidence>
<dbReference type="OMA" id="GTHEYCD"/>
<keyword evidence="4 5" id="KW-0663">Pyridoxal phosphate</keyword>
<dbReference type="eggNOG" id="KOG1359">
    <property type="taxonomic scope" value="Eukaryota"/>
</dbReference>
<dbReference type="Gene3D" id="3.40.640.10">
    <property type="entry name" value="Type I PLP-dependent aspartate aminotransferase-like (Major domain)"/>
    <property type="match status" value="1"/>
</dbReference>
<comment type="similarity">
    <text evidence="2">Belongs to the class-II pyridoxal-phosphate-dependent aminotransferase family. BioF subfamily.</text>
</comment>
<sequence>MQQKTFEEQLSGIVARRRQQSLLRTTPLPPSPPLIDFSSNDYLGLAHDAHLHDRFLSALQKSPHALGSTGSRLLNGNSREALSLETFLADFHNAPDALLFNSGYDANLSLLSTLPQPDGAVIYDELVHASMHDGIKLGRAKCAKKFKHNNVDALRDLLTELLVGKEGQHERTLCKTAVVAVESLYSMDGDIAPLEEIVQVVEEFDGRACLVVDEAHSTGVFGPQGRGLVCALGLESRVYARLHTFGKAIGSHGAVVLGSPTLREYLVNYARPLVYSTMIPYHGLVAIRCSYEYLMEEAAGLQTRMTELVQVFRQSVGTLPSGAALLPSDSMIQGVVLAGNARVVALATKVQAKGFDVRPIRSPTVPKGSERLRVCLHAHNTRQQVLALAAAIRWAVEEVIGRSQVALPKL</sequence>
<dbReference type="OrthoDB" id="2382073at2759"/>
<dbReference type="GO" id="GO:0016740">
    <property type="term" value="F:transferase activity"/>
    <property type="evidence" value="ECO:0007669"/>
    <property type="project" value="UniProtKB-KW"/>
</dbReference>
<dbReference type="SUPFAM" id="SSF53383">
    <property type="entry name" value="PLP-dependent transferases"/>
    <property type="match status" value="1"/>
</dbReference>
<evidence type="ECO:0000256" key="1">
    <source>
        <dbReference type="ARBA" id="ARBA00001933"/>
    </source>
</evidence>
<reference evidence="7 8" key="1">
    <citation type="submission" date="2009-08" db="EMBL/GenBank/DDBJ databases">
        <title>The Genome Sequence of Spizellomyces punctatus strain DAOM BR117.</title>
        <authorList>
            <consortium name="The Broad Institute Genome Sequencing Platform"/>
            <person name="Russ C."/>
            <person name="Cuomo C."/>
            <person name="Shea T."/>
            <person name="Young S.K."/>
            <person name="Zeng Q."/>
            <person name="Koehrsen M."/>
            <person name="Haas B."/>
            <person name="Borodovsky M."/>
            <person name="Guigo R."/>
            <person name="Alvarado L."/>
            <person name="Berlin A."/>
            <person name="Bochicchio J."/>
            <person name="Borenstein D."/>
            <person name="Chapman S."/>
            <person name="Chen Z."/>
            <person name="Engels R."/>
            <person name="Freedman E."/>
            <person name="Gellesch M."/>
            <person name="Goldberg J."/>
            <person name="Griggs A."/>
            <person name="Gujja S."/>
            <person name="Heiman D."/>
            <person name="Hepburn T."/>
            <person name="Howarth C."/>
            <person name="Jen D."/>
            <person name="Larson L."/>
            <person name="Lewis B."/>
            <person name="Mehta T."/>
            <person name="Park D."/>
            <person name="Pearson M."/>
            <person name="Roberts A."/>
            <person name="Saif S."/>
            <person name="Shenoy N."/>
            <person name="Sisk P."/>
            <person name="Stolte C."/>
            <person name="Sykes S."/>
            <person name="Thomson T."/>
            <person name="Walk T."/>
            <person name="White J."/>
            <person name="Yandava C."/>
            <person name="Burger G."/>
            <person name="Gray M.W."/>
            <person name="Holland P.W.H."/>
            <person name="King N."/>
            <person name="Lang F.B.F."/>
            <person name="Roger A.J."/>
            <person name="Ruiz-Trillo I."/>
            <person name="Lander E."/>
            <person name="Nusbaum C."/>
        </authorList>
    </citation>
    <scope>NUCLEOTIDE SEQUENCE [LARGE SCALE GENOMIC DNA]</scope>
    <source>
        <strain evidence="7 8">DAOM BR117</strain>
    </source>
</reference>
<comment type="cofactor">
    <cofactor evidence="1 5">
        <name>pyridoxal 5'-phosphate</name>
        <dbReference type="ChEBI" id="CHEBI:597326"/>
    </cofactor>
</comment>
<evidence type="ECO:0000256" key="5">
    <source>
        <dbReference type="RuleBase" id="RU003693"/>
    </source>
</evidence>
<dbReference type="GO" id="GO:0009102">
    <property type="term" value="P:biotin biosynthetic process"/>
    <property type="evidence" value="ECO:0007669"/>
    <property type="project" value="TreeGrafter"/>
</dbReference>
<dbReference type="Gene3D" id="3.90.1150.10">
    <property type="entry name" value="Aspartate Aminotransferase, domain 1"/>
    <property type="match status" value="1"/>
</dbReference>
<dbReference type="InterPro" id="IPR015422">
    <property type="entry name" value="PyrdxlP-dep_Trfase_small"/>
</dbReference>
<feature type="domain" description="Aminotransferase class I/classII large" evidence="6">
    <location>
        <begin position="33"/>
        <end position="392"/>
    </location>
</feature>
<dbReference type="PROSITE" id="PS00599">
    <property type="entry name" value="AA_TRANSFER_CLASS_2"/>
    <property type="match status" value="1"/>
</dbReference>
<dbReference type="Pfam" id="PF00155">
    <property type="entry name" value="Aminotran_1_2"/>
    <property type="match status" value="1"/>
</dbReference>
<dbReference type="GO" id="GO:0030170">
    <property type="term" value="F:pyridoxal phosphate binding"/>
    <property type="evidence" value="ECO:0007669"/>
    <property type="project" value="InterPro"/>
</dbReference>
<dbReference type="PANTHER" id="PTHR13693">
    <property type="entry name" value="CLASS II AMINOTRANSFERASE/8-AMINO-7-OXONONANOATE SYNTHASE"/>
    <property type="match status" value="1"/>
</dbReference>
<dbReference type="InterPro" id="IPR001917">
    <property type="entry name" value="Aminotrans_II_pyridoxalP_BS"/>
</dbReference>
<dbReference type="VEuPathDB" id="FungiDB:SPPG_04482"/>
<evidence type="ECO:0000313" key="8">
    <source>
        <dbReference type="Proteomes" id="UP000053201"/>
    </source>
</evidence>
<dbReference type="InterPro" id="IPR015424">
    <property type="entry name" value="PyrdxlP-dep_Trfase"/>
</dbReference>
<dbReference type="GeneID" id="27687927"/>